<dbReference type="GO" id="GO:1990077">
    <property type="term" value="C:primosome complex"/>
    <property type="evidence" value="ECO:0007669"/>
    <property type="project" value="UniProtKB-UniRule"/>
</dbReference>
<dbReference type="GO" id="GO:0003677">
    <property type="term" value="F:DNA binding"/>
    <property type="evidence" value="ECO:0007669"/>
    <property type="project" value="UniProtKB-UniRule"/>
</dbReference>
<dbReference type="AlphaFoldDB" id="A0AAE3VKV4"/>
<dbReference type="InterPro" id="IPR011545">
    <property type="entry name" value="DEAD/DEAH_box_helicase_dom"/>
</dbReference>
<dbReference type="GO" id="GO:0006302">
    <property type="term" value="P:double-strand break repair"/>
    <property type="evidence" value="ECO:0007669"/>
    <property type="project" value="InterPro"/>
</dbReference>
<dbReference type="InterPro" id="IPR040498">
    <property type="entry name" value="PriA_CRR"/>
</dbReference>
<keyword evidence="3 12" id="KW-0479">Metal-binding</keyword>
<evidence type="ECO:0000256" key="1">
    <source>
        <dbReference type="ARBA" id="ARBA00022515"/>
    </source>
</evidence>
<dbReference type="InterPro" id="IPR041236">
    <property type="entry name" value="PriA_C"/>
</dbReference>
<evidence type="ECO:0000313" key="14">
    <source>
        <dbReference type="EMBL" id="MDQ0313877.1"/>
    </source>
</evidence>
<dbReference type="Pfam" id="PF18319">
    <property type="entry name" value="Zn_ribbon_PriA"/>
    <property type="match status" value="1"/>
</dbReference>
<dbReference type="GO" id="GO:0006270">
    <property type="term" value="P:DNA replication initiation"/>
    <property type="evidence" value="ECO:0007669"/>
    <property type="project" value="TreeGrafter"/>
</dbReference>
<dbReference type="PANTHER" id="PTHR30580:SF0">
    <property type="entry name" value="PRIMOSOMAL PROTEIN N"/>
    <property type="match status" value="1"/>
</dbReference>
<dbReference type="Proteomes" id="UP001229244">
    <property type="component" value="Unassembled WGS sequence"/>
</dbReference>
<dbReference type="InterPro" id="IPR041222">
    <property type="entry name" value="PriA_3primeBD"/>
</dbReference>
<sequence length="734" mass="79767">MTDLFGTAPRASGRRDHRVSVLVPVAVDAPYTYASDRALAPGTVVAVPLGTREVLGCVWDDPPDETIGHNRIREVSRIFDCPPIADDLRRFVDWVAAWTLGTRGMILRMVLRVPDALEPEPPIKAVRATGTAPERRTDARARVLEMMSDGMAWSKSGLATAAGVSPSVVDGLVAQGCLEAVLIPPSTAYAVPDPEARPPKLFDAQRHAADSLVTAVAADRFSVSLLDGVTGSGKTEVFLEAVAETVRRGRQSLILMPEISLTNVVIDRIERRFAARPAEWHSAVPPRQRARVWRGVAEGRVPIVVGARSALFLPFADLGLVIVDEEHDPAYKQEDRVSYHARDMAIVRGREGGFPVILSSATPSIESRVNADQGRYRRLHLPTRIAGSEMPEVTAIDMRRDGPEQGQWISPRLASAAERVLADGRQVLFFLNRRGYAPLTLCRTCGHRFVCPNCSTWLVDHRLRGRLECHHCGHSEKRPEACPECGDLDSLVACGPGVERIAEEVRARHPDSRILVLSSDLPGGSDRLRRELQLVADGGVDIIVGTQLVAKGHTFPNLALVGVVDADLGLANGDPRAAERTFQLLTQVTGRAGRTGGTGEGMLQTYAPEHPVIKALVSGDREAFYREEVAARRNAGLPPFGRLAAIVVSGPDKHEAESYARALARAAPRSDAVEVLGPAEAALAVLRGRYRFRLLARAPRSVDLQAYLRDWLAAGPRPRGALKCMVDVDPQSFL</sequence>
<gene>
    <name evidence="12" type="primary">priA</name>
    <name evidence="14" type="ORF">J2S73_000314</name>
</gene>
<comment type="caution">
    <text evidence="14">The sequence shown here is derived from an EMBL/GenBank/DDBJ whole genome shotgun (WGS) entry which is preliminary data.</text>
</comment>
<feature type="binding site" evidence="12">
    <location>
        <position position="472"/>
    </location>
    <ligand>
        <name>Zn(2+)</name>
        <dbReference type="ChEBI" id="CHEBI:29105"/>
        <label>2</label>
    </ligand>
</feature>
<dbReference type="CDD" id="cd17929">
    <property type="entry name" value="DEXHc_priA"/>
    <property type="match status" value="1"/>
</dbReference>
<evidence type="ECO:0000256" key="6">
    <source>
        <dbReference type="ARBA" id="ARBA00022806"/>
    </source>
</evidence>
<dbReference type="GO" id="GO:0005524">
    <property type="term" value="F:ATP binding"/>
    <property type="evidence" value="ECO:0007669"/>
    <property type="project" value="UniProtKB-UniRule"/>
</dbReference>
<dbReference type="FunFam" id="3.40.50.300:FF:000489">
    <property type="entry name" value="Primosome assembly protein PriA"/>
    <property type="match status" value="1"/>
</dbReference>
<comment type="similarity">
    <text evidence="12">Belongs to the helicase family. PriA subfamily.</text>
</comment>
<evidence type="ECO:0000256" key="4">
    <source>
        <dbReference type="ARBA" id="ARBA00022741"/>
    </source>
</evidence>
<dbReference type="InterPro" id="IPR005259">
    <property type="entry name" value="PriA"/>
</dbReference>
<keyword evidence="4 12" id="KW-0547">Nucleotide-binding</keyword>
<keyword evidence="7 12" id="KW-0862">Zinc</keyword>
<dbReference type="Pfam" id="PF17764">
    <property type="entry name" value="PriA_3primeBD"/>
    <property type="match status" value="1"/>
</dbReference>
<dbReference type="GO" id="GO:0043138">
    <property type="term" value="F:3'-5' DNA helicase activity"/>
    <property type="evidence" value="ECO:0007669"/>
    <property type="project" value="UniProtKB-EC"/>
</dbReference>
<keyword evidence="6 12" id="KW-0347">Helicase</keyword>
<dbReference type="GO" id="GO:0016787">
    <property type="term" value="F:hydrolase activity"/>
    <property type="evidence" value="ECO:0007669"/>
    <property type="project" value="UniProtKB-KW"/>
</dbReference>
<keyword evidence="9 12" id="KW-0238">DNA-binding</keyword>
<dbReference type="EMBL" id="JAUSUL010000001">
    <property type="protein sequence ID" value="MDQ0313877.1"/>
    <property type="molecule type" value="Genomic_DNA"/>
</dbReference>
<comment type="cofactor">
    <cofactor evidence="12">
        <name>Zn(2+)</name>
        <dbReference type="ChEBI" id="CHEBI:29105"/>
    </cofactor>
    <text evidence="12">Binds 2 zinc ions per subunit.</text>
</comment>
<feature type="binding site" evidence="12">
    <location>
        <position position="482"/>
    </location>
    <ligand>
        <name>Zn(2+)</name>
        <dbReference type="ChEBI" id="CHEBI:29105"/>
        <label>1</label>
    </ligand>
</feature>
<organism evidence="14 15">
    <name type="scientific">Amorphus orientalis</name>
    <dbReference type="NCBI Taxonomy" id="649198"/>
    <lineage>
        <taxon>Bacteria</taxon>
        <taxon>Pseudomonadati</taxon>
        <taxon>Pseudomonadota</taxon>
        <taxon>Alphaproteobacteria</taxon>
        <taxon>Hyphomicrobiales</taxon>
        <taxon>Amorphaceae</taxon>
        <taxon>Amorphus</taxon>
    </lineage>
</organism>
<dbReference type="SMART" id="SM00487">
    <property type="entry name" value="DEXDc"/>
    <property type="match status" value="1"/>
</dbReference>
<comment type="catalytic activity">
    <reaction evidence="12">
        <text>Couples ATP hydrolysis with the unwinding of duplex DNA by translocating in the 3'-5' direction.</text>
        <dbReference type="EC" id="5.6.2.4"/>
    </reaction>
</comment>
<evidence type="ECO:0000313" key="15">
    <source>
        <dbReference type="Proteomes" id="UP001229244"/>
    </source>
</evidence>
<evidence type="ECO:0000256" key="5">
    <source>
        <dbReference type="ARBA" id="ARBA00022801"/>
    </source>
</evidence>
<dbReference type="EC" id="5.6.2.4" evidence="12"/>
<protein>
    <recommendedName>
        <fullName evidence="12">Replication restart protein PriA</fullName>
    </recommendedName>
    <alternativeName>
        <fullName evidence="12">ATP-dependent DNA helicase PriA</fullName>
        <ecNumber evidence="12">5.6.2.4</ecNumber>
    </alternativeName>
    <alternativeName>
        <fullName evidence="12">DNA 3'-5' helicase PriA</fullName>
    </alternativeName>
</protein>
<dbReference type="Gene3D" id="3.40.50.300">
    <property type="entry name" value="P-loop containing nucleotide triphosphate hydrolases"/>
    <property type="match status" value="2"/>
</dbReference>
<evidence type="ECO:0000259" key="13">
    <source>
        <dbReference type="PROSITE" id="PS51192"/>
    </source>
</evidence>
<dbReference type="PANTHER" id="PTHR30580">
    <property type="entry name" value="PRIMOSOMAL PROTEIN N"/>
    <property type="match status" value="1"/>
</dbReference>
<feature type="binding site" evidence="12">
    <location>
        <position position="454"/>
    </location>
    <ligand>
        <name>Zn(2+)</name>
        <dbReference type="ChEBI" id="CHEBI:29105"/>
        <label>2</label>
    </ligand>
</feature>
<name>A0AAE3VKV4_9HYPH</name>
<feature type="binding site" evidence="12">
    <location>
        <position position="485"/>
    </location>
    <ligand>
        <name>Zn(2+)</name>
        <dbReference type="ChEBI" id="CHEBI:29105"/>
        <label>1</label>
    </ligand>
</feature>
<dbReference type="SUPFAM" id="SSF52540">
    <property type="entry name" value="P-loop containing nucleoside triphosphate hydrolases"/>
    <property type="match status" value="2"/>
</dbReference>
<evidence type="ECO:0000256" key="11">
    <source>
        <dbReference type="ARBA" id="ARBA00048988"/>
    </source>
</evidence>
<dbReference type="HAMAP" id="MF_00983">
    <property type="entry name" value="PriA"/>
    <property type="match status" value="1"/>
</dbReference>
<dbReference type="RefSeq" id="WP_306883668.1">
    <property type="nucleotide sequence ID" value="NZ_JAUSUL010000001.1"/>
</dbReference>
<dbReference type="InterPro" id="IPR042115">
    <property type="entry name" value="PriA_3primeBD_sf"/>
</dbReference>
<keyword evidence="10 12" id="KW-0413">Isomerase</keyword>
<keyword evidence="5 12" id="KW-0378">Hydrolase</keyword>
<evidence type="ECO:0000256" key="2">
    <source>
        <dbReference type="ARBA" id="ARBA00022705"/>
    </source>
</evidence>
<feature type="binding site" evidence="12">
    <location>
        <position position="451"/>
    </location>
    <ligand>
        <name>Zn(2+)</name>
        <dbReference type="ChEBI" id="CHEBI:29105"/>
        <label>2</label>
    </ligand>
</feature>
<dbReference type="Pfam" id="PF18074">
    <property type="entry name" value="PriA_C"/>
    <property type="match status" value="1"/>
</dbReference>
<evidence type="ECO:0000256" key="9">
    <source>
        <dbReference type="ARBA" id="ARBA00023125"/>
    </source>
</evidence>
<evidence type="ECO:0000256" key="3">
    <source>
        <dbReference type="ARBA" id="ARBA00022723"/>
    </source>
</evidence>
<comment type="function">
    <text evidence="12">Initiates the restart of stalled replication forks, which reloads the replicative helicase on sites other than the origin of replication. Recognizes and binds to abandoned replication forks and remodels them to uncover a helicase loading site. Promotes assembly of the primosome at these replication forks.</text>
</comment>
<keyword evidence="8 12" id="KW-0067">ATP-binding</keyword>
<dbReference type="GO" id="GO:0006310">
    <property type="term" value="P:DNA recombination"/>
    <property type="evidence" value="ECO:0007669"/>
    <property type="project" value="InterPro"/>
</dbReference>
<keyword evidence="1 12" id="KW-0639">Primosome</keyword>
<dbReference type="GO" id="GO:0008270">
    <property type="term" value="F:zinc ion binding"/>
    <property type="evidence" value="ECO:0007669"/>
    <property type="project" value="UniProtKB-UniRule"/>
</dbReference>
<feature type="binding site" evidence="12">
    <location>
        <position position="445"/>
    </location>
    <ligand>
        <name>Zn(2+)</name>
        <dbReference type="ChEBI" id="CHEBI:29105"/>
        <label>1</label>
    </ligand>
</feature>
<accession>A0AAE3VKV4</accession>
<evidence type="ECO:0000256" key="10">
    <source>
        <dbReference type="ARBA" id="ARBA00023235"/>
    </source>
</evidence>
<comment type="subunit">
    <text evidence="12">Component of the replication restart primosome.</text>
</comment>
<dbReference type="GO" id="GO:0006269">
    <property type="term" value="P:DNA replication, synthesis of primer"/>
    <property type="evidence" value="ECO:0007669"/>
    <property type="project" value="UniProtKB-KW"/>
</dbReference>
<comment type="catalytic activity">
    <reaction evidence="11 12">
        <text>ATP + H2O = ADP + phosphate + H(+)</text>
        <dbReference type="Rhea" id="RHEA:13065"/>
        <dbReference type="ChEBI" id="CHEBI:15377"/>
        <dbReference type="ChEBI" id="CHEBI:15378"/>
        <dbReference type="ChEBI" id="CHEBI:30616"/>
        <dbReference type="ChEBI" id="CHEBI:43474"/>
        <dbReference type="ChEBI" id="CHEBI:456216"/>
        <dbReference type="EC" id="5.6.2.4"/>
    </reaction>
</comment>
<evidence type="ECO:0000256" key="12">
    <source>
        <dbReference type="HAMAP-Rule" id="MF_00983"/>
    </source>
</evidence>
<keyword evidence="2 12" id="KW-0235">DNA replication</keyword>
<keyword evidence="15" id="KW-1185">Reference proteome</keyword>
<dbReference type="PROSITE" id="PS51192">
    <property type="entry name" value="HELICASE_ATP_BIND_1"/>
    <property type="match status" value="1"/>
</dbReference>
<evidence type="ECO:0000256" key="7">
    <source>
        <dbReference type="ARBA" id="ARBA00022833"/>
    </source>
</evidence>
<dbReference type="InterPro" id="IPR001650">
    <property type="entry name" value="Helicase_C-like"/>
</dbReference>
<dbReference type="NCBIfam" id="NF004070">
    <property type="entry name" value="PRK05580.2-2"/>
    <property type="match status" value="1"/>
</dbReference>
<dbReference type="Gene3D" id="3.40.1440.60">
    <property type="entry name" value="PriA, 3(prime) DNA-binding domain"/>
    <property type="match status" value="1"/>
</dbReference>
<dbReference type="InterPro" id="IPR014001">
    <property type="entry name" value="Helicase_ATP-bd"/>
</dbReference>
<dbReference type="SMART" id="SM00490">
    <property type="entry name" value="HELICc"/>
    <property type="match status" value="1"/>
</dbReference>
<dbReference type="NCBIfam" id="TIGR00595">
    <property type="entry name" value="priA"/>
    <property type="match status" value="1"/>
</dbReference>
<feature type="domain" description="Helicase ATP-binding" evidence="13">
    <location>
        <begin position="215"/>
        <end position="381"/>
    </location>
</feature>
<evidence type="ECO:0000256" key="8">
    <source>
        <dbReference type="ARBA" id="ARBA00022840"/>
    </source>
</evidence>
<proteinExistence type="inferred from homology"/>
<dbReference type="Pfam" id="PF00270">
    <property type="entry name" value="DEAD"/>
    <property type="match status" value="1"/>
</dbReference>
<feature type="binding site" evidence="12">
    <location>
        <position position="442"/>
    </location>
    <ligand>
        <name>Zn(2+)</name>
        <dbReference type="ChEBI" id="CHEBI:29105"/>
        <label>1</label>
    </ligand>
</feature>
<reference evidence="14" key="1">
    <citation type="submission" date="2023-07" db="EMBL/GenBank/DDBJ databases">
        <title>Genomic Encyclopedia of Type Strains, Phase IV (KMG-IV): sequencing the most valuable type-strain genomes for metagenomic binning, comparative biology and taxonomic classification.</title>
        <authorList>
            <person name="Goeker M."/>
        </authorList>
    </citation>
    <scope>NUCLEOTIDE SEQUENCE</scope>
    <source>
        <strain evidence="14">DSM 21202</strain>
    </source>
</reference>
<feature type="binding site" evidence="12">
    <location>
        <position position="469"/>
    </location>
    <ligand>
        <name>Zn(2+)</name>
        <dbReference type="ChEBI" id="CHEBI:29105"/>
        <label>2</label>
    </ligand>
</feature>
<dbReference type="InterPro" id="IPR027417">
    <property type="entry name" value="P-loop_NTPase"/>
</dbReference>